<sequence>MHIYLVGIAGSMTAPLAIALQKQGHKVTGSDQEKTFPPYRQQLKKANILINQTPINSEIDLAIIGSSYLFFKKTREDFEAVKAQKIPYISATEYLSKNLIKENSILVAGSYGKTTISAALAHLLSQAKLNPSYMFGGQSLNRLDSLHFSDSTWSVLEADESINGLDTKAKFLYYPVKYLILTSALWEHKESYRSDAKNFAAFLELVKKIPSDGLLIYNQNDTSILPLLPHVKCQKIAYQKTSLSTSLIGKYNQENLGAVETLAQNINISPQIIKKSLSSFKGVKRRLELCAQAGGIIFIDDFAQSANRIKAALEVIKNTYPKSHLKVFYEAHASFMQYRSGVKQLCSVFNLADETVIFQLKFNSKISTKDRIVAKDFLEIIPQSLYLPLASDVIKHYRKTLKKGDILIHFSSGGVEGQKTFRKIINLYK</sequence>
<dbReference type="Gene3D" id="3.90.190.20">
    <property type="entry name" value="Mur ligase, C-terminal domain"/>
    <property type="match status" value="1"/>
</dbReference>
<dbReference type="InterPro" id="IPR036565">
    <property type="entry name" value="Mur-like_cat_sf"/>
</dbReference>
<accession>A0A0G0I462</accession>
<reference evidence="3 4" key="1">
    <citation type="journal article" date="2015" name="Nature">
        <title>rRNA introns, odd ribosomes, and small enigmatic genomes across a large radiation of phyla.</title>
        <authorList>
            <person name="Brown C.T."/>
            <person name="Hug L.A."/>
            <person name="Thomas B.C."/>
            <person name="Sharon I."/>
            <person name="Castelle C.J."/>
            <person name="Singh A."/>
            <person name="Wilkins M.J."/>
            <person name="Williams K.H."/>
            <person name="Banfield J.F."/>
        </authorList>
    </citation>
    <scope>NUCLEOTIDE SEQUENCE [LARGE SCALE GENOMIC DNA]</scope>
</reference>
<comment type="caution">
    <text evidence="3">The sequence shown here is derived from an EMBL/GenBank/DDBJ whole genome shotgun (WGS) entry which is preliminary data.</text>
</comment>
<dbReference type="PANTHER" id="PTHR43445">
    <property type="entry name" value="UDP-N-ACETYLMURAMATE--L-ALANINE LIGASE-RELATED"/>
    <property type="match status" value="1"/>
</dbReference>
<protein>
    <submittedName>
        <fullName evidence="3">UDP-N-acetylmuramate</fullName>
    </submittedName>
</protein>
<dbReference type="Pfam" id="PF08245">
    <property type="entry name" value="Mur_ligase_M"/>
    <property type="match status" value="1"/>
</dbReference>
<dbReference type="SUPFAM" id="SSF53623">
    <property type="entry name" value="MurD-like peptide ligases, catalytic domain"/>
    <property type="match status" value="1"/>
</dbReference>
<dbReference type="PANTHER" id="PTHR43445:SF3">
    <property type="entry name" value="UDP-N-ACETYLMURAMATE--L-ALANINE LIGASE"/>
    <property type="match status" value="1"/>
</dbReference>
<dbReference type="Gene3D" id="3.40.50.720">
    <property type="entry name" value="NAD(P)-binding Rossmann-like Domain"/>
    <property type="match status" value="1"/>
</dbReference>
<dbReference type="AlphaFoldDB" id="A0A0G0I462"/>
<dbReference type="SUPFAM" id="SSF53244">
    <property type="entry name" value="MurD-like peptide ligases, peptide-binding domain"/>
    <property type="match status" value="1"/>
</dbReference>
<evidence type="ECO:0000259" key="2">
    <source>
        <dbReference type="Pfam" id="PF08245"/>
    </source>
</evidence>
<name>A0A0G0I462_9BACT</name>
<proteinExistence type="predicted"/>
<dbReference type="Proteomes" id="UP000034231">
    <property type="component" value="Unassembled WGS sequence"/>
</dbReference>
<evidence type="ECO:0000259" key="1">
    <source>
        <dbReference type="Pfam" id="PF01225"/>
    </source>
</evidence>
<dbReference type="Gene3D" id="3.40.1190.10">
    <property type="entry name" value="Mur-like, catalytic domain"/>
    <property type="match status" value="1"/>
</dbReference>
<gene>
    <name evidence="3" type="ORF">US68_C0009G0043</name>
</gene>
<dbReference type="Pfam" id="PF01225">
    <property type="entry name" value="Mur_ligase"/>
    <property type="match status" value="1"/>
</dbReference>
<dbReference type="SUPFAM" id="SSF51984">
    <property type="entry name" value="MurCD N-terminal domain"/>
    <property type="match status" value="1"/>
</dbReference>
<dbReference type="InterPro" id="IPR050061">
    <property type="entry name" value="MurCDEF_pg_biosynth"/>
</dbReference>
<dbReference type="GO" id="GO:0005524">
    <property type="term" value="F:ATP binding"/>
    <property type="evidence" value="ECO:0007669"/>
    <property type="project" value="InterPro"/>
</dbReference>
<dbReference type="InterPro" id="IPR036615">
    <property type="entry name" value="Mur_ligase_C_dom_sf"/>
</dbReference>
<evidence type="ECO:0000313" key="4">
    <source>
        <dbReference type="Proteomes" id="UP000034231"/>
    </source>
</evidence>
<dbReference type="InterPro" id="IPR013221">
    <property type="entry name" value="Mur_ligase_cen"/>
</dbReference>
<dbReference type="GO" id="GO:0016881">
    <property type="term" value="F:acid-amino acid ligase activity"/>
    <property type="evidence" value="ECO:0007669"/>
    <property type="project" value="InterPro"/>
</dbReference>
<dbReference type="InterPro" id="IPR000713">
    <property type="entry name" value="Mur_ligase_N"/>
</dbReference>
<organism evidence="3 4">
    <name type="scientific">Candidatus Shapirobacteria bacterium GW2011_GWE1_38_10</name>
    <dbReference type="NCBI Taxonomy" id="1618488"/>
    <lineage>
        <taxon>Bacteria</taxon>
        <taxon>Candidatus Shapironibacteriota</taxon>
    </lineage>
</organism>
<evidence type="ECO:0000313" key="3">
    <source>
        <dbReference type="EMBL" id="KKQ50088.1"/>
    </source>
</evidence>
<dbReference type="EMBL" id="LBTX01000009">
    <property type="protein sequence ID" value="KKQ50088.1"/>
    <property type="molecule type" value="Genomic_DNA"/>
</dbReference>
<feature type="domain" description="Mur ligase central" evidence="2">
    <location>
        <begin position="107"/>
        <end position="239"/>
    </location>
</feature>
<feature type="domain" description="Mur ligase N-terminal catalytic" evidence="1">
    <location>
        <begin position="2"/>
        <end position="97"/>
    </location>
</feature>